<organism evidence="4 5">
    <name type="scientific">Achromobacter aloeverae</name>
    <dbReference type="NCBI Taxonomy" id="1750518"/>
    <lineage>
        <taxon>Bacteria</taxon>
        <taxon>Pseudomonadati</taxon>
        <taxon>Pseudomonadota</taxon>
        <taxon>Betaproteobacteria</taxon>
        <taxon>Burkholderiales</taxon>
        <taxon>Alcaligenaceae</taxon>
        <taxon>Achromobacter</taxon>
    </lineage>
</organism>
<dbReference type="InterPro" id="IPR019207">
    <property type="entry name" value="DUF2092"/>
</dbReference>
<feature type="signal peptide" evidence="3">
    <location>
        <begin position="1"/>
        <end position="47"/>
    </location>
</feature>
<dbReference type="Proteomes" id="UP000290849">
    <property type="component" value="Unassembled WGS sequence"/>
</dbReference>
<name>A0A4Q1HN36_9BURK</name>
<evidence type="ECO:0000256" key="3">
    <source>
        <dbReference type="SAM" id="SignalP"/>
    </source>
</evidence>
<protein>
    <recommendedName>
        <fullName evidence="6">DUF2092 domain-containing protein</fullName>
    </recommendedName>
</protein>
<evidence type="ECO:0000313" key="4">
    <source>
        <dbReference type="EMBL" id="RXN92388.1"/>
    </source>
</evidence>
<dbReference type="SUPFAM" id="SSF89392">
    <property type="entry name" value="Prokaryotic lipoproteins and lipoprotein localization factors"/>
    <property type="match status" value="1"/>
</dbReference>
<dbReference type="Pfam" id="PF09865">
    <property type="entry name" value="DUF2092"/>
    <property type="match status" value="1"/>
</dbReference>
<gene>
    <name evidence="4" type="ORF">C7R54_01115</name>
</gene>
<keyword evidence="1 3" id="KW-0732">Signal</keyword>
<dbReference type="InterPro" id="IPR029046">
    <property type="entry name" value="LolA/LolB/LppX"/>
</dbReference>
<proteinExistence type="predicted"/>
<evidence type="ECO:0000256" key="2">
    <source>
        <dbReference type="SAM" id="MobiDB-lite"/>
    </source>
</evidence>
<reference evidence="4 5" key="1">
    <citation type="journal article" date="2017" name="Int. J. Syst. Evol. Microbiol.">
        <title>Achromobacter aloeverae sp. nov., isolated from the root of Aloe vera (L.) Burm.f.</title>
        <authorList>
            <person name="Kuncharoen N."/>
            <person name="Muramatsu Y."/>
            <person name="Shibata C."/>
            <person name="Kamakura Y."/>
            <person name="Nakagawa Y."/>
            <person name="Tanasupawat S."/>
        </authorList>
    </citation>
    <scope>NUCLEOTIDE SEQUENCE [LARGE SCALE GENOMIC DNA]</scope>
    <source>
        <strain evidence="4 5">AVA-1</strain>
    </source>
</reference>
<evidence type="ECO:0008006" key="6">
    <source>
        <dbReference type="Google" id="ProtNLM"/>
    </source>
</evidence>
<comment type="caution">
    <text evidence="4">The sequence shown here is derived from an EMBL/GenBank/DDBJ whole genome shotgun (WGS) entry which is preliminary data.</text>
</comment>
<dbReference type="EMBL" id="PYAL01000001">
    <property type="protein sequence ID" value="RXN92388.1"/>
    <property type="molecule type" value="Genomic_DNA"/>
</dbReference>
<dbReference type="AlphaFoldDB" id="A0A4Q1HN36"/>
<evidence type="ECO:0000256" key="1">
    <source>
        <dbReference type="ARBA" id="ARBA00022729"/>
    </source>
</evidence>
<feature type="chain" id="PRO_5020953543" description="DUF2092 domain-containing protein" evidence="3">
    <location>
        <begin position="48"/>
        <end position="302"/>
    </location>
</feature>
<sequence length="302" mass="32708">MRPAAAVSISCSTTRNSSRGVAVKMLRSTGLKLAFCLLGCTAATAHAAPDATPSPPPSGPANKPAAVASATKPVNTVDPRAVAALDAMGRYLRTLQTFIVTGDSATQAVLDNGQNVTFLHRTVMQVRRPDRVRAEITGSGKPRGLVYNGKTFTLYDNNQGYYTVQPAPPSIDDLVHVLRDQYGVEMPLADLFSWGTESSDGQRLTAATSLGLERVNGKWCRHYVFGEPGLDWELWLQGGKQPLPCRLAITDLTQPSRPTFSVSYQWNLRPGLNAVTFTYRPAAGMREIGAMRVSPEPYKEAQ</sequence>
<keyword evidence="5" id="KW-1185">Reference proteome</keyword>
<evidence type="ECO:0000313" key="5">
    <source>
        <dbReference type="Proteomes" id="UP000290849"/>
    </source>
</evidence>
<feature type="region of interest" description="Disordered" evidence="2">
    <location>
        <begin position="46"/>
        <end position="72"/>
    </location>
</feature>
<accession>A0A4Q1HN36</accession>